<reference evidence="1" key="1">
    <citation type="journal article" date="2015" name="Genom Data">
        <title>Genome sequences of six Phytophthora species associated with forests in New Zealand.</title>
        <authorList>
            <person name="Studholme D.J."/>
            <person name="McDougal R.L."/>
            <person name="Sambles C."/>
            <person name="Hansen E."/>
            <person name="Hardy G."/>
            <person name="Grant M."/>
            <person name="Ganley R.J."/>
            <person name="Williams N.M."/>
        </authorList>
    </citation>
    <scope>NUCLEOTIDE SEQUENCE</scope>
    <source>
        <strain evidence="1">NZFS 2646</strain>
    </source>
</reference>
<reference evidence="1" key="3">
    <citation type="submission" date="2020-06" db="EMBL/GenBank/DDBJ databases">
        <authorList>
            <person name="Studholme D.J."/>
        </authorList>
    </citation>
    <scope>NUCLEOTIDE SEQUENCE</scope>
    <source>
        <strain evidence="1">NZFS 2646</strain>
    </source>
</reference>
<dbReference type="PANTHER" id="PTHR15922">
    <property type="entry name" value="NEUROBLASTOMA-AMPLIFIED SEQUENCE"/>
    <property type="match status" value="1"/>
</dbReference>
<dbReference type="GO" id="GO:0006890">
    <property type="term" value="P:retrograde vesicle-mediated transport, Golgi to endoplasmic reticulum"/>
    <property type="evidence" value="ECO:0007669"/>
    <property type="project" value="TreeGrafter"/>
</dbReference>
<dbReference type="EMBL" id="MBDN02000128">
    <property type="protein sequence ID" value="RLN79895.1"/>
    <property type="molecule type" value="Genomic_DNA"/>
</dbReference>
<reference evidence="4 5" key="2">
    <citation type="submission" date="2018-07" db="EMBL/GenBank/DDBJ databases">
        <title>Genome sequencing of oomycete isolates from Chile give support for New Zealand origin for Phytophthora kernoviae and make available the first Nothophytophthora sp. genome.</title>
        <authorList>
            <person name="Studholme D.J."/>
            <person name="Sanfuentes E."/>
            <person name="Panda P."/>
            <person name="Hill R."/>
            <person name="Sambles C."/>
            <person name="Grant M."/>
            <person name="Williams N.M."/>
            <person name="Mcdougal R.L."/>
        </authorList>
    </citation>
    <scope>NUCLEOTIDE SEQUENCE [LARGE SCALE GENOMIC DNA]</scope>
    <source>
        <strain evidence="2">Chile2</strain>
        <strain evidence="3">Chile4</strain>
    </source>
</reference>
<dbReference type="GO" id="GO:0000149">
    <property type="term" value="F:SNARE binding"/>
    <property type="evidence" value="ECO:0007669"/>
    <property type="project" value="TreeGrafter"/>
</dbReference>
<proteinExistence type="predicted"/>
<dbReference type="GO" id="GO:0070939">
    <property type="term" value="C:Dsl1/NZR complex"/>
    <property type="evidence" value="ECO:0007669"/>
    <property type="project" value="TreeGrafter"/>
</dbReference>
<evidence type="ECO:0000313" key="5">
    <source>
        <dbReference type="Proteomes" id="UP000285883"/>
    </source>
</evidence>
<dbReference type="Proteomes" id="UP000285883">
    <property type="component" value="Unassembled WGS sequence"/>
</dbReference>
<dbReference type="SUPFAM" id="SSF69322">
    <property type="entry name" value="Tricorn protease domain 2"/>
    <property type="match status" value="1"/>
</dbReference>
<evidence type="ECO:0000313" key="2">
    <source>
        <dbReference type="EMBL" id="RLN26344.1"/>
    </source>
</evidence>
<evidence type="ECO:0000313" key="3">
    <source>
        <dbReference type="EMBL" id="RLN79895.1"/>
    </source>
</evidence>
<sequence length="1038" mass="114767">MDSDVAPLLLAGREVARGSMSTLPQDAEIIASAMSSTHLSVLFRSQTDQNCANQDPEDHWTLVWSPDGRLLVVSGRIPGAEGAFEGVMWLFARPEWLNPATATTEPTLPLLLRVDPKNYLSAKQWTPMTAIVSVFFPSRSGSKLFILSADGLWLSVSVQLAKLQLVAMDRSASEDTAGLFTMKVMKKLTEWHAGVTAASYEQESATLVVSGGLKDPSDDLVKKQASSLSVWKVLEQKTSKDVAELLDYTMVLKGRKQVLVSEIDASAGTSTTDLYDPDSSAETSNGGLLTSMKSSLFAPLKMMVGGETKEVQVMPGSIRHLALAPNGNFMSMLDGLGRLAIRQIDTCADVLKWKTVEDVVVDASAHTQDCAIKHTTWLTSDLLALILTNNSVVYSKFNEEGGASGPTSSDSENELLSPLGASSRLMVISVKHHRPAMGSSGASIHTLALTSSGHSSGDEGDISFTACEVITTGSLWVANLMENSGQLFTLNTPGDFGDGTDYENSSVVAVILLPENRIQDLTDEELAEFENYSRLSCEERGTAYGEWFTKRILDMDTRYGQLASAYELSRLATKCLSGWSTQETKLPFEEFFLHTERLYKCVYQLELPACCLLPLNEWSSLSMQEQAMMVAGIDQKEAMRDITAIINRLQLVFVAQRRDRTYALDDLFVWLAKTILSKPSLMNLSLSAQLLYQSNPSLTLKKRWIQSDVRLIETALDVVYAVDVTEVLGVKAPSEDEDAYMQRHLALVEQLWTIFQSLPIRKENDPPEVAQLQVAVDEMEDLMVTMDVLSRYGVVASPSGLKYKLLASAGVGVTVMHLAKLLRVDSQNLEIWMKGAYAALYCMDYDVAYDLTMQVIDGIPNELDAPMTSHGGSGGGLTLVHLISLVLDLVRKHLETLSSNYEAVRRFIAPLNEPQKGPLGEVVSSGASIKPKLVSSEQRYQVFLMLAQQCQERLATQKKSQELEQMSTFFNTELDLERFTQDVSYRNETIMMLATKKEHFQVSRQFASKYGIDEYACVLAYIKHTAQVANRHRSWWRI</sequence>
<accession>A0A3R7KJL0</accession>
<dbReference type="EMBL" id="MAYM02001161">
    <property type="protein sequence ID" value="RLN26344.1"/>
    <property type="molecule type" value="Genomic_DNA"/>
</dbReference>
<dbReference type="STRING" id="325452.A0A3R7KJL0"/>
<gene>
    <name evidence="2" type="ORF">BBI17_006132</name>
    <name evidence="3" type="ORF">BBO99_00004917</name>
    <name evidence="1" type="ORF">JM16_002606</name>
</gene>
<dbReference type="AlphaFoldDB" id="A0A3R7KJL0"/>
<evidence type="ECO:0000313" key="4">
    <source>
        <dbReference type="Proteomes" id="UP000285624"/>
    </source>
</evidence>
<organism evidence="3 4">
    <name type="scientific">Phytophthora kernoviae</name>
    <dbReference type="NCBI Taxonomy" id="325452"/>
    <lineage>
        <taxon>Eukaryota</taxon>
        <taxon>Sar</taxon>
        <taxon>Stramenopiles</taxon>
        <taxon>Oomycota</taxon>
        <taxon>Peronosporomycetes</taxon>
        <taxon>Peronosporales</taxon>
        <taxon>Peronosporaceae</taxon>
        <taxon>Phytophthora</taxon>
    </lineage>
</organism>
<comment type="caution">
    <text evidence="3">The sequence shown here is derived from an EMBL/GenBank/DDBJ whole genome shotgun (WGS) entry which is preliminary data.</text>
</comment>
<dbReference type="Proteomes" id="UP000785171">
    <property type="component" value="Unassembled WGS sequence"/>
</dbReference>
<dbReference type="EMBL" id="JPWV03000121">
    <property type="protein sequence ID" value="KAG2524141.1"/>
    <property type="molecule type" value="Genomic_DNA"/>
</dbReference>
<evidence type="ECO:0000313" key="1">
    <source>
        <dbReference type="EMBL" id="KAG2524141.1"/>
    </source>
</evidence>
<keyword evidence="4" id="KW-1185">Reference proteome</keyword>
<dbReference type="PANTHER" id="PTHR15922:SF2">
    <property type="entry name" value="NBAS SUBUNIT OF NRZ TETHERING COMPLEX"/>
    <property type="match status" value="1"/>
</dbReference>
<dbReference type="Proteomes" id="UP000285624">
    <property type="component" value="Unassembled WGS sequence"/>
</dbReference>
<name>A0A3R7KJL0_9STRA</name>
<protein>
    <submittedName>
        <fullName evidence="3">Uncharacterized protein</fullName>
    </submittedName>
</protein>